<dbReference type="EMBL" id="JAHLQN010000001">
    <property type="protein sequence ID" value="MBU5626750.1"/>
    <property type="molecule type" value="Genomic_DNA"/>
</dbReference>
<evidence type="ECO:0000259" key="4">
    <source>
        <dbReference type="Pfam" id="PF00465"/>
    </source>
</evidence>
<comment type="caution">
    <text evidence="6">The sequence shown here is derived from an EMBL/GenBank/DDBJ whole genome shotgun (WGS) entry which is preliminary data.</text>
</comment>
<keyword evidence="2" id="KW-0560">Oxidoreductase</keyword>
<organism evidence="6 7">
    <name type="scientific">Dysosmobacter acutus</name>
    <dbReference type="NCBI Taxonomy" id="2841504"/>
    <lineage>
        <taxon>Bacteria</taxon>
        <taxon>Bacillati</taxon>
        <taxon>Bacillota</taxon>
        <taxon>Clostridia</taxon>
        <taxon>Eubacteriales</taxon>
        <taxon>Oscillospiraceae</taxon>
        <taxon>Dysosmobacter</taxon>
    </lineage>
</organism>
<keyword evidence="7" id="KW-1185">Reference proteome</keyword>
<protein>
    <submittedName>
        <fullName evidence="6">Iron-containing alcohol dehydrogenase</fullName>
    </submittedName>
</protein>
<keyword evidence="3" id="KW-0520">NAD</keyword>
<dbReference type="InterPro" id="IPR039697">
    <property type="entry name" value="Alcohol_dehydrogenase_Fe"/>
</dbReference>
<dbReference type="CDD" id="cd08551">
    <property type="entry name" value="Fe-ADH"/>
    <property type="match status" value="1"/>
</dbReference>
<dbReference type="PANTHER" id="PTHR11496">
    <property type="entry name" value="ALCOHOL DEHYDROGENASE"/>
    <property type="match status" value="1"/>
</dbReference>
<dbReference type="Proteomes" id="UP000787672">
    <property type="component" value="Unassembled WGS sequence"/>
</dbReference>
<dbReference type="Pfam" id="PF25137">
    <property type="entry name" value="ADH_Fe_C"/>
    <property type="match status" value="1"/>
</dbReference>
<feature type="domain" description="Fe-containing alcohol dehydrogenase-like C-terminal" evidence="5">
    <location>
        <begin position="186"/>
        <end position="380"/>
    </location>
</feature>
<accession>A0ABS6F9K6</accession>
<sequence length="381" mass="39792">MYQSFYLPTKIISGWGSLQELPGEALKWGGRALVVTDPGIRSAGLLEKVEAVLAAGGVACTVYADVQANPTIQNAEDAAKLARESGAQLLIAVGGGSSIDTAKSAAVLLNNGGSLADYVGFDRFANQPAPVIAIPTTAGTGSEVTLVAVMADPASHRKFTVGSTRMMPKVALLDAELTMGLPAMVTAYTGMDALTHAIESYTSITTQPLTDAVNLSTITSIFEHLPTAALRGDNKQAREAMLYSSCMASMTCNSTFLGLVHAIASPVCAVCGAAHGMACAVLLPAVMDYNLPVAQKKYAKIALAIGAADRSESERDQAEKAIGAVRRLSEEIGIPRRLGQIGVKEEQLDQIAGAAWNYPQALSNCRRAAKADVEALLRAIL</sequence>
<gene>
    <name evidence="6" type="ORF">KQI82_07460</name>
</gene>
<reference evidence="6 7" key="1">
    <citation type="submission" date="2021-06" db="EMBL/GenBank/DDBJ databases">
        <authorList>
            <person name="Sun Q."/>
            <person name="Li D."/>
        </authorList>
    </citation>
    <scope>NUCLEOTIDE SEQUENCE [LARGE SCALE GENOMIC DNA]</scope>
    <source>
        <strain evidence="6 7">MSJ-2</strain>
    </source>
</reference>
<dbReference type="InterPro" id="IPR018211">
    <property type="entry name" value="ADH_Fe_CS"/>
</dbReference>
<evidence type="ECO:0000256" key="2">
    <source>
        <dbReference type="ARBA" id="ARBA00023002"/>
    </source>
</evidence>
<dbReference type="InterPro" id="IPR001670">
    <property type="entry name" value="ADH_Fe/GldA"/>
</dbReference>
<evidence type="ECO:0000313" key="7">
    <source>
        <dbReference type="Proteomes" id="UP000787672"/>
    </source>
</evidence>
<dbReference type="PROSITE" id="PS00913">
    <property type="entry name" value="ADH_IRON_1"/>
    <property type="match status" value="1"/>
</dbReference>
<dbReference type="RefSeq" id="WP_216632200.1">
    <property type="nucleotide sequence ID" value="NZ_JAHLQN010000001.1"/>
</dbReference>
<evidence type="ECO:0000256" key="1">
    <source>
        <dbReference type="ARBA" id="ARBA00007358"/>
    </source>
</evidence>
<evidence type="ECO:0000256" key="3">
    <source>
        <dbReference type="ARBA" id="ARBA00023027"/>
    </source>
</evidence>
<dbReference type="Pfam" id="PF00465">
    <property type="entry name" value="Fe-ADH"/>
    <property type="match status" value="1"/>
</dbReference>
<evidence type="ECO:0000313" key="6">
    <source>
        <dbReference type="EMBL" id="MBU5626750.1"/>
    </source>
</evidence>
<dbReference type="PANTHER" id="PTHR11496:SF102">
    <property type="entry name" value="ALCOHOL DEHYDROGENASE 4"/>
    <property type="match status" value="1"/>
</dbReference>
<feature type="domain" description="Alcohol dehydrogenase iron-type/glycerol dehydrogenase GldA" evidence="4">
    <location>
        <begin position="8"/>
        <end position="174"/>
    </location>
</feature>
<evidence type="ECO:0000259" key="5">
    <source>
        <dbReference type="Pfam" id="PF25137"/>
    </source>
</evidence>
<name>A0ABS6F9K6_9FIRM</name>
<dbReference type="InterPro" id="IPR056798">
    <property type="entry name" value="ADH_Fe_C"/>
</dbReference>
<comment type="similarity">
    <text evidence="1">Belongs to the iron-containing alcohol dehydrogenase family.</text>
</comment>
<proteinExistence type="inferred from homology"/>